<evidence type="ECO:0000313" key="3">
    <source>
        <dbReference type="Proteomes" id="UP000252800"/>
    </source>
</evidence>
<dbReference type="Pfam" id="PF13529">
    <property type="entry name" value="Peptidase_C39_2"/>
    <property type="match status" value="1"/>
</dbReference>
<evidence type="ECO:0000259" key="1">
    <source>
        <dbReference type="Pfam" id="PF13529"/>
    </source>
</evidence>
<dbReference type="InterPro" id="IPR039564">
    <property type="entry name" value="Peptidase_C39-like"/>
</dbReference>
<dbReference type="PANTHER" id="PTHR37806">
    <property type="entry name" value="LMO0724 PROTEIN"/>
    <property type="match status" value="1"/>
</dbReference>
<dbReference type="EMBL" id="LEOY01000002">
    <property type="protein sequence ID" value="RBR31803.1"/>
    <property type="molecule type" value="Genomic_DNA"/>
</dbReference>
<feature type="domain" description="Peptidase C39-like" evidence="1">
    <location>
        <begin position="50"/>
        <end position="214"/>
    </location>
</feature>
<dbReference type="Proteomes" id="UP000252800">
    <property type="component" value="Unassembled WGS sequence"/>
</dbReference>
<dbReference type="Gene3D" id="3.90.70.10">
    <property type="entry name" value="Cysteine proteinases"/>
    <property type="match status" value="1"/>
</dbReference>
<dbReference type="PANTHER" id="PTHR37806:SF1">
    <property type="entry name" value="PEPTIDASE C39-LIKE DOMAIN-CONTAINING PROTEIN"/>
    <property type="match status" value="1"/>
</dbReference>
<dbReference type="PIRSF" id="PIRSF032442">
    <property type="entry name" value="UCP032442"/>
    <property type="match status" value="1"/>
</dbReference>
<dbReference type="AlphaFoldDB" id="A0A366SJY9"/>
<name>A0A366SJY9_9ENTE</name>
<proteinExistence type="predicted"/>
<evidence type="ECO:0000313" key="2">
    <source>
        <dbReference type="EMBL" id="RBR31803.1"/>
    </source>
</evidence>
<reference evidence="2 3" key="1">
    <citation type="submission" date="2015-06" db="EMBL/GenBank/DDBJ databases">
        <title>The Genome Sequence of Enterococcus cecorum 170AEA1.</title>
        <authorList>
            <consortium name="The Broad Institute Genomics Platform"/>
            <consortium name="The Broad Institute Genome Sequencing Center for Infectious Disease"/>
            <person name="Earl A.M."/>
            <person name="Van Tyne D."/>
            <person name="Lebreton F."/>
            <person name="Saavedra J.T."/>
            <person name="Gilmore M.S."/>
            <person name="Manson McGuire A."/>
            <person name="Clock S."/>
            <person name="Crupain M."/>
            <person name="Rangan U."/>
            <person name="Young S."/>
            <person name="Abouelleil A."/>
            <person name="Cao P."/>
            <person name="Chapman S.B."/>
            <person name="Griggs A."/>
            <person name="Priest M."/>
            <person name="Shea T."/>
            <person name="Wortman J."/>
            <person name="Nusbaum C."/>
            <person name="Birren B."/>
        </authorList>
    </citation>
    <scope>NUCLEOTIDE SEQUENCE [LARGE SCALE GENOMIC DNA]</scope>
    <source>
        <strain evidence="2 3">170AEA1</strain>
    </source>
</reference>
<sequence length="243" mass="27727">MKRKFIAFFIVVLTIIFCLFNDDVSSKSQVKATHTINLSTQNITYSTILLDVPLESQFEGQRLENGCEVTALSMLLQYYGYDVNKNVLASQLQYEPFSVNNQIYGDPRIGFVGDIQKGNRAMGVFVEPIAQLARKIVNEDVMVHDEKITFDEVISLVQQDIPIWCLITVDFIELQDSDFIEWPTNQGNIKVTPKIHAAVITGMDSENIYVNDPYGYKNRPVKIETMKKIFEKMGAQSLYFTIN</sequence>
<accession>A0A366SJY9</accession>
<dbReference type="InterPro" id="IPR016997">
    <property type="entry name" value="UCP032442"/>
</dbReference>
<gene>
    <name evidence="2" type="ORF">EB18_00226</name>
</gene>
<protein>
    <recommendedName>
        <fullName evidence="1">Peptidase C39-like domain-containing protein</fullName>
    </recommendedName>
</protein>
<organism evidence="2 3">
    <name type="scientific">Enterococcus cecorum</name>
    <dbReference type="NCBI Taxonomy" id="44008"/>
    <lineage>
        <taxon>Bacteria</taxon>
        <taxon>Bacillati</taxon>
        <taxon>Bacillota</taxon>
        <taxon>Bacilli</taxon>
        <taxon>Lactobacillales</taxon>
        <taxon>Enterococcaceae</taxon>
        <taxon>Enterococcus</taxon>
    </lineage>
</organism>
<dbReference type="RefSeq" id="WP_113783647.1">
    <property type="nucleotide sequence ID" value="NZ_KZ845739.1"/>
</dbReference>
<comment type="caution">
    <text evidence="2">The sequence shown here is derived from an EMBL/GenBank/DDBJ whole genome shotgun (WGS) entry which is preliminary data.</text>
</comment>